<evidence type="ECO:0000256" key="2">
    <source>
        <dbReference type="SAM" id="Phobius"/>
    </source>
</evidence>
<keyword evidence="4" id="KW-1185">Reference proteome</keyword>
<dbReference type="Gene3D" id="3.50.50.60">
    <property type="entry name" value="FAD/NAD(P)-binding domain"/>
    <property type="match status" value="1"/>
</dbReference>
<gene>
    <name evidence="3" type="ORF">BJX63DRAFT_434136</name>
</gene>
<feature type="transmembrane region" description="Helical" evidence="2">
    <location>
        <begin position="226"/>
        <end position="248"/>
    </location>
</feature>
<protein>
    <recommendedName>
        <fullName evidence="5">L-ornithine N(5)-oxygenase</fullName>
    </recommendedName>
</protein>
<dbReference type="Pfam" id="PF13738">
    <property type="entry name" value="Pyr_redox_3"/>
    <property type="match status" value="1"/>
</dbReference>
<dbReference type="InterPro" id="IPR036188">
    <property type="entry name" value="FAD/NAD-bd_sf"/>
</dbReference>
<sequence length="280" mass="31402">MGKPGLARMRRAHQAINLTVQKERVGISSSDHLPGTAIQSYLKGFVEHFNLGDKIQLNTRVVSAELQNDCTWQIEAKVKGTKGTSGTNLRMRSAKLIVATGLSSTPSQPDFRGQKEFGKPCIHSKYFPHYEKQILHPTHNITVLGAGKSAWDIVYASATSGCTVDWIIRDTGHGPSWMLPPFITPWKRWRSENLSSIPLLWLVAPSIWTRYGLVSCLHRLVHSTAVGSWVISAVWSLVGLFILWMLGYDRHPEVKKLKPCVPLSQFVTSFGIFNYPTDFF</sequence>
<evidence type="ECO:0000313" key="4">
    <source>
        <dbReference type="Proteomes" id="UP001610334"/>
    </source>
</evidence>
<keyword evidence="1" id="KW-0560">Oxidoreductase</keyword>
<proteinExistence type="predicted"/>
<dbReference type="SUPFAM" id="SSF51905">
    <property type="entry name" value="FAD/NAD(P)-binding domain"/>
    <property type="match status" value="1"/>
</dbReference>
<reference evidence="3 4" key="1">
    <citation type="submission" date="2024-07" db="EMBL/GenBank/DDBJ databases">
        <title>Section-level genome sequencing and comparative genomics of Aspergillus sections Usti and Cavernicolus.</title>
        <authorList>
            <consortium name="Lawrence Berkeley National Laboratory"/>
            <person name="Nybo J.L."/>
            <person name="Vesth T.C."/>
            <person name="Theobald S."/>
            <person name="Frisvad J.C."/>
            <person name="Larsen T.O."/>
            <person name="Kjaerboelling I."/>
            <person name="Rothschild-Mancinelli K."/>
            <person name="Lyhne E.K."/>
            <person name="Kogle M.E."/>
            <person name="Barry K."/>
            <person name="Clum A."/>
            <person name="Na H."/>
            <person name="Ledsgaard L."/>
            <person name="Lin J."/>
            <person name="Lipzen A."/>
            <person name="Kuo A."/>
            <person name="Riley R."/>
            <person name="Mondo S."/>
            <person name="Labutti K."/>
            <person name="Haridas S."/>
            <person name="Pangalinan J."/>
            <person name="Salamov A.A."/>
            <person name="Simmons B.A."/>
            <person name="Magnuson J.K."/>
            <person name="Chen J."/>
            <person name="Drula E."/>
            <person name="Henrissat B."/>
            <person name="Wiebenga A."/>
            <person name="Lubbers R.J."/>
            <person name="Gomes A.C."/>
            <person name="Makela M.R."/>
            <person name="Stajich J."/>
            <person name="Grigoriev I.V."/>
            <person name="Mortensen U.H."/>
            <person name="De Vries R.P."/>
            <person name="Baker S.E."/>
            <person name="Andersen M.R."/>
        </authorList>
    </citation>
    <scope>NUCLEOTIDE SEQUENCE [LARGE SCALE GENOMIC DNA]</scope>
    <source>
        <strain evidence="3 4">CBS 588.65</strain>
    </source>
</reference>
<dbReference type="InterPro" id="IPR050982">
    <property type="entry name" value="Auxin_biosynth/cation_transpt"/>
</dbReference>
<accession>A0ABR4H5B6</accession>
<dbReference type="Proteomes" id="UP001610334">
    <property type="component" value="Unassembled WGS sequence"/>
</dbReference>
<dbReference type="PANTHER" id="PTHR43539:SF78">
    <property type="entry name" value="FLAVIN-CONTAINING MONOOXYGENASE"/>
    <property type="match status" value="1"/>
</dbReference>
<evidence type="ECO:0000313" key="3">
    <source>
        <dbReference type="EMBL" id="KAL2810619.1"/>
    </source>
</evidence>
<evidence type="ECO:0008006" key="5">
    <source>
        <dbReference type="Google" id="ProtNLM"/>
    </source>
</evidence>
<evidence type="ECO:0000256" key="1">
    <source>
        <dbReference type="ARBA" id="ARBA00023002"/>
    </source>
</evidence>
<name>A0ABR4H5B6_9EURO</name>
<keyword evidence="2" id="KW-0812">Transmembrane</keyword>
<dbReference type="PANTHER" id="PTHR43539">
    <property type="entry name" value="FLAVIN-BINDING MONOOXYGENASE-LIKE PROTEIN (AFU_ORTHOLOGUE AFUA_4G09220)"/>
    <property type="match status" value="1"/>
</dbReference>
<organism evidence="3 4">
    <name type="scientific">Aspergillus granulosus</name>
    <dbReference type="NCBI Taxonomy" id="176169"/>
    <lineage>
        <taxon>Eukaryota</taxon>
        <taxon>Fungi</taxon>
        <taxon>Dikarya</taxon>
        <taxon>Ascomycota</taxon>
        <taxon>Pezizomycotina</taxon>
        <taxon>Eurotiomycetes</taxon>
        <taxon>Eurotiomycetidae</taxon>
        <taxon>Eurotiales</taxon>
        <taxon>Aspergillaceae</taxon>
        <taxon>Aspergillus</taxon>
        <taxon>Aspergillus subgen. Nidulantes</taxon>
    </lineage>
</organism>
<keyword evidence="2" id="KW-0472">Membrane</keyword>
<keyword evidence="2" id="KW-1133">Transmembrane helix</keyword>
<dbReference type="EMBL" id="JBFXLT010000069">
    <property type="protein sequence ID" value="KAL2810619.1"/>
    <property type="molecule type" value="Genomic_DNA"/>
</dbReference>
<comment type="caution">
    <text evidence="3">The sequence shown here is derived from an EMBL/GenBank/DDBJ whole genome shotgun (WGS) entry which is preliminary data.</text>
</comment>